<dbReference type="Proteomes" id="UP001197770">
    <property type="component" value="Unassembled WGS sequence"/>
</dbReference>
<organism evidence="2 3">
    <name type="scientific">Leeuwenhoekiella parthenopeia</name>
    <dbReference type="NCBI Taxonomy" id="2890320"/>
    <lineage>
        <taxon>Bacteria</taxon>
        <taxon>Pseudomonadati</taxon>
        <taxon>Bacteroidota</taxon>
        <taxon>Flavobacteriia</taxon>
        <taxon>Flavobacteriales</taxon>
        <taxon>Flavobacteriaceae</taxon>
        <taxon>Leeuwenhoekiella</taxon>
    </lineage>
</organism>
<evidence type="ECO:0000313" key="3">
    <source>
        <dbReference type="Proteomes" id="UP001197770"/>
    </source>
</evidence>
<feature type="chain" id="PRO_5046072925" description="Curlin associated repeat-containing protein" evidence="1">
    <location>
        <begin position="23"/>
        <end position="161"/>
    </location>
</feature>
<dbReference type="EMBL" id="JAJGMW010000009">
    <property type="protein sequence ID" value="MCC4212818.1"/>
    <property type="molecule type" value="Genomic_DNA"/>
</dbReference>
<evidence type="ECO:0000313" key="2">
    <source>
        <dbReference type="EMBL" id="MCC4212818.1"/>
    </source>
</evidence>
<protein>
    <recommendedName>
        <fullName evidence="4">Curlin associated repeat-containing protein</fullName>
    </recommendedName>
</protein>
<accession>A0ABS8GTL8</accession>
<gene>
    <name evidence="2" type="ORF">LLW17_08820</name>
</gene>
<dbReference type="RefSeq" id="WP_228229888.1">
    <property type="nucleotide sequence ID" value="NZ_JAJGMW010000009.1"/>
</dbReference>
<name>A0ABS8GTL8_9FLAO</name>
<evidence type="ECO:0000256" key="1">
    <source>
        <dbReference type="SAM" id="SignalP"/>
    </source>
</evidence>
<proteinExistence type="predicted"/>
<reference evidence="2 3" key="1">
    <citation type="submission" date="2021-11" db="EMBL/GenBank/DDBJ databases">
        <title>Seasonal and diel survey of microbial diversity of the Tyrrhenian coast.</title>
        <authorList>
            <person name="Gattoni G."/>
            <person name="Corral P."/>
        </authorList>
    </citation>
    <scope>NUCLEOTIDE SEQUENCE [LARGE SCALE GENOMIC DNA]</scope>
    <source>
        <strain evidence="2 3">Mr9</strain>
    </source>
</reference>
<comment type="caution">
    <text evidence="2">The sequence shown here is derived from an EMBL/GenBank/DDBJ whole genome shotgun (WGS) entry which is preliminary data.</text>
</comment>
<keyword evidence="1" id="KW-0732">Signal</keyword>
<evidence type="ECO:0008006" key="4">
    <source>
        <dbReference type="Google" id="ProtNLM"/>
    </source>
</evidence>
<keyword evidence="3" id="KW-1185">Reference proteome</keyword>
<sequence length="161" mass="17727">MKTAFKSIVALSLFLISFFSFGQELDQAVIYQLNTPSAKQLPLPAEQTENSNIFIVQVGLSNLIETSVESSNVDLAFNQNGLNNTISMIDRANEINISVIQNGNQNTFAKYNFFNNTVVNSTFIQNGNNQDINIFGGNSISEAMKITMTGDGQSIIVRNFN</sequence>
<feature type="signal peptide" evidence="1">
    <location>
        <begin position="1"/>
        <end position="22"/>
    </location>
</feature>